<reference evidence="2 3" key="1">
    <citation type="submission" date="2016-11" db="EMBL/GenBank/DDBJ databases">
        <title>Rahnella oryzae sp. nov., isolated from rice root.</title>
        <authorList>
            <person name="Zhang X.-X."/>
            <person name="Zhang J."/>
        </authorList>
    </citation>
    <scope>NUCLEOTIDE SEQUENCE [LARGE SCALE GENOMIC DNA]</scope>
    <source>
        <strain evidence="2 3">J11-6</strain>
    </source>
</reference>
<dbReference type="EMBL" id="MOXD01000002">
    <property type="protein sequence ID" value="OMQ25345.1"/>
    <property type="molecule type" value="Genomic_DNA"/>
</dbReference>
<dbReference type="OrthoDB" id="9779889at2"/>
<proteinExistence type="predicted"/>
<keyword evidence="3" id="KW-1185">Reference proteome</keyword>
<dbReference type="Proteomes" id="UP000216021">
    <property type="component" value="Unassembled WGS sequence"/>
</dbReference>
<keyword evidence="1" id="KW-0812">Transmembrane</keyword>
<dbReference type="AlphaFoldDB" id="A0A1S8CLW8"/>
<dbReference type="STRING" id="2034155.BMI79_03220"/>
<keyword evidence="1" id="KW-1133">Transmembrane helix</keyword>
<evidence type="ECO:0000313" key="3">
    <source>
        <dbReference type="Proteomes" id="UP000216021"/>
    </source>
</evidence>
<sequence>MLLRIASWLFQLPGRLFAPIFKNRLTILIFFMLVAVGIFAAKYLRYTQQHEDSAPLAAQHYLIQREIPLREAREHCGGPLIDNQGQPWPAVAGYLQQPAGQAGGALREFTLDNRHNAFAVRVKLENTLAPKQSTEVFIPAAGSFKVKMDAAGEYVMKVKDLKSGCSFRAATLSVKEHQGGQLPLRLTGEGAESFHPIGDSEY</sequence>
<dbReference type="RefSeq" id="WP_076940421.1">
    <property type="nucleotide sequence ID" value="NZ_MOXD01000002.1"/>
</dbReference>
<evidence type="ECO:0000256" key="1">
    <source>
        <dbReference type="SAM" id="Phobius"/>
    </source>
</evidence>
<evidence type="ECO:0000313" key="2">
    <source>
        <dbReference type="EMBL" id="OMQ25345.1"/>
    </source>
</evidence>
<organism evidence="2 3">
    <name type="scientific">Serratia oryzae</name>
    <dbReference type="NCBI Taxonomy" id="2034155"/>
    <lineage>
        <taxon>Bacteria</taxon>
        <taxon>Pseudomonadati</taxon>
        <taxon>Pseudomonadota</taxon>
        <taxon>Gammaproteobacteria</taxon>
        <taxon>Enterobacterales</taxon>
        <taxon>Yersiniaceae</taxon>
        <taxon>Serratia</taxon>
    </lineage>
</organism>
<comment type="caution">
    <text evidence="2">The sequence shown here is derived from an EMBL/GenBank/DDBJ whole genome shotgun (WGS) entry which is preliminary data.</text>
</comment>
<accession>A0A1S8CLW8</accession>
<protein>
    <submittedName>
        <fullName evidence="2">Uncharacterized protein</fullName>
    </submittedName>
</protein>
<keyword evidence="1" id="KW-0472">Membrane</keyword>
<name>A0A1S8CLW8_9GAMM</name>
<gene>
    <name evidence="2" type="ORF">BMI79_03220</name>
</gene>
<feature type="transmembrane region" description="Helical" evidence="1">
    <location>
        <begin position="25"/>
        <end position="44"/>
    </location>
</feature>